<dbReference type="SUPFAM" id="SSF46785">
    <property type="entry name" value="Winged helix' DNA-binding domain"/>
    <property type="match status" value="1"/>
</dbReference>
<keyword evidence="2" id="KW-0238">DNA-binding</keyword>
<gene>
    <name evidence="5" type="ORF">DDE19_12510</name>
</gene>
<dbReference type="SUPFAM" id="SSF64288">
    <property type="entry name" value="Chorismate lyase-like"/>
    <property type="match status" value="1"/>
</dbReference>
<organism evidence="5 6">
    <name type="scientific">Micromonospora ureilytica</name>
    <dbReference type="NCBI Taxonomy" id="709868"/>
    <lineage>
        <taxon>Bacteria</taxon>
        <taxon>Bacillati</taxon>
        <taxon>Actinomycetota</taxon>
        <taxon>Actinomycetes</taxon>
        <taxon>Micromonosporales</taxon>
        <taxon>Micromonosporaceae</taxon>
        <taxon>Micromonospora</taxon>
    </lineage>
</organism>
<proteinExistence type="predicted"/>
<dbReference type="InterPro" id="IPR011663">
    <property type="entry name" value="UTRA"/>
</dbReference>
<dbReference type="PROSITE" id="PS50949">
    <property type="entry name" value="HTH_GNTR"/>
    <property type="match status" value="1"/>
</dbReference>
<protein>
    <submittedName>
        <fullName evidence="5">GntR family transcriptional regulator</fullName>
    </submittedName>
</protein>
<dbReference type="Pfam" id="PF07702">
    <property type="entry name" value="UTRA"/>
    <property type="match status" value="1"/>
</dbReference>
<dbReference type="InterPro" id="IPR036388">
    <property type="entry name" value="WH-like_DNA-bd_sf"/>
</dbReference>
<dbReference type="Gene3D" id="1.10.10.10">
    <property type="entry name" value="Winged helix-like DNA-binding domain superfamily/Winged helix DNA-binding domain"/>
    <property type="match status" value="1"/>
</dbReference>
<comment type="caution">
    <text evidence="5">The sequence shown here is derived from an EMBL/GenBank/DDBJ whole genome shotgun (WGS) entry which is preliminary data.</text>
</comment>
<dbReference type="GO" id="GO:0003677">
    <property type="term" value="F:DNA binding"/>
    <property type="evidence" value="ECO:0007669"/>
    <property type="project" value="UniProtKB-KW"/>
</dbReference>
<evidence type="ECO:0000259" key="4">
    <source>
        <dbReference type="PROSITE" id="PS50949"/>
    </source>
</evidence>
<evidence type="ECO:0000256" key="1">
    <source>
        <dbReference type="ARBA" id="ARBA00023015"/>
    </source>
</evidence>
<dbReference type="Pfam" id="PF00392">
    <property type="entry name" value="GntR"/>
    <property type="match status" value="1"/>
</dbReference>
<evidence type="ECO:0000313" key="5">
    <source>
        <dbReference type="EMBL" id="RQX17162.1"/>
    </source>
</evidence>
<accession>A0A3N9XWX5</accession>
<dbReference type="InterPro" id="IPR050679">
    <property type="entry name" value="Bact_HTH_transcr_reg"/>
</dbReference>
<evidence type="ECO:0000313" key="6">
    <source>
        <dbReference type="Proteomes" id="UP000278981"/>
    </source>
</evidence>
<sequence>MTGVPTPHPQPRRYRLVADELRRRIEAGVIPPGSLLPSESTLMAEFSVARGTVREALALLRAEGLALTEVGRGTYARPIVPVRRLASERYREELEQVRSGELGTSFTADQRVDWSAYTLDKDFREVPATKVQAELFGVEPGTMLLERHFLFRTHGVPQQMSVSCLLLDMVAGTPVADPENEPWPGGNTSQLHSLGHTITGIRERPRWRLPSSDEAQALRVPGGVHVVVITRQTYVLDRVVEVAEIVMRADLVDLDYWIDLT</sequence>
<dbReference type="PANTHER" id="PTHR44846:SF17">
    <property type="entry name" value="GNTR-FAMILY TRANSCRIPTIONAL REGULATOR"/>
    <property type="match status" value="1"/>
</dbReference>
<dbReference type="PANTHER" id="PTHR44846">
    <property type="entry name" value="MANNOSYL-D-GLYCERATE TRANSPORT/METABOLISM SYSTEM REPRESSOR MNGR-RELATED"/>
    <property type="match status" value="1"/>
</dbReference>
<dbReference type="EMBL" id="QDGB01000230">
    <property type="protein sequence ID" value="RQX17162.1"/>
    <property type="molecule type" value="Genomic_DNA"/>
</dbReference>
<keyword evidence="3" id="KW-0804">Transcription</keyword>
<dbReference type="CDD" id="cd07377">
    <property type="entry name" value="WHTH_GntR"/>
    <property type="match status" value="1"/>
</dbReference>
<dbReference type="InterPro" id="IPR000524">
    <property type="entry name" value="Tscrpt_reg_HTH_GntR"/>
</dbReference>
<dbReference type="SMART" id="SM00866">
    <property type="entry name" value="UTRA"/>
    <property type="match status" value="1"/>
</dbReference>
<dbReference type="InterPro" id="IPR028978">
    <property type="entry name" value="Chorismate_lyase_/UTRA_dom_sf"/>
</dbReference>
<feature type="domain" description="HTH gntR-type" evidence="4">
    <location>
        <begin position="11"/>
        <end position="79"/>
    </location>
</feature>
<dbReference type="PRINTS" id="PR00035">
    <property type="entry name" value="HTHGNTR"/>
</dbReference>
<dbReference type="GO" id="GO:0003700">
    <property type="term" value="F:DNA-binding transcription factor activity"/>
    <property type="evidence" value="ECO:0007669"/>
    <property type="project" value="InterPro"/>
</dbReference>
<evidence type="ECO:0000256" key="2">
    <source>
        <dbReference type="ARBA" id="ARBA00023125"/>
    </source>
</evidence>
<dbReference type="InterPro" id="IPR036390">
    <property type="entry name" value="WH_DNA-bd_sf"/>
</dbReference>
<keyword evidence="1" id="KW-0805">Transcription regulation</keyword>
<dbReference type="GO" id="GO:0045892">
    <property type="term" value="P:negative regulation of DNA-templated transcription"/>
    <property type="evidence" value="ECO:0007669"/>
    <property type="project" value="TreeGrafter"/>
</dbReference>
<name>A0A3N9XWX5_9ACTN</name>
<dbReference type="AlphaFoldDB" id="A0A3N9XWX5"/>
<reference evidence="5 6" key="1">
    <citation type="submission" date="2018-04" db="EMBL/GenBank/DDBJ databases">
        <title>Micromonosporas from Atacama Desert.</title>
        <authorList>
            <person name="Carro L."/>
            <person name="Klenk H.-P."/>
            <person name="Goodfellow M."/>
        </authorList>
    </citation>
    <scope>NUCLEOTIDE SEQUENCE [LARGE SCALE GENOMIC DNA]</scope>
    <source>
        <strain evidence="5 6">LB19</strain>
    </source>
</reference>
<dbReference type="Proteomes" id="UP000278981">
    <property type="component" value="Unassembled WGS sequence"/>
</dbReference>
<evidence type="ECO:0000256" key="3">
    <source>
        <dbReference type="ARBA" id="ARBA00023163"/>
    </source>
</evidence>
<dbReference type="SMART" id="SM00345">
    <property type="entry name" value="HTH_GNTR"/>
    <property type="match status" value="1"/>
</dbReference>
<dbReference type="Gene3D" id="3.40.1410.10">
    <property type="entry name" value="Chorismate lyase-like"/>
    <property type="match status" value="1"/>
</dbReference>